<dbReference type="InterPro" id="IPR012156">
    <property type="entry name" value="Cold_shock_CspA"/>
</dbReference>
<dbReference type="InterPro" id="IPR010718">
    <property type="entry name" value="DUF1294"/>
</dbReference>
<accession>A0A430AY74</accession>
<evidence type="ECO:0008006" key="4">
    <source>
        <dbReference type="Google" id="ProtNLM"/>
    </source>
</evidence>
<organism evidence="2 3">
    <name type="scientific">Vagococcus acidifermentans</name>
    <dbReference type="NCBI Taxonomy" id="564710"/>
    <lineage>
        <taxon>Bacteria</taxon>
        <taxon>Bacillati</taxon>
        <taxon>Bacillota</taxon>
        <taxon>Bacilli</taxon>
        <taxon>Lactobacillales</taxon>
        <taxon>Enterococcaceae</taxon>
        <taxon>Vagococcus</taxon>
    </lineage>
</organism>
<keyword evidence="3" id="KW-1185">Reference proteome</keyword>
<sequence length="71" mass="8212">MMLYDKRQARKGSWRVQEGSLLFLSVLGGGFGGLVASRLARHKTKKVKFLICFMLGILIDVLFLWQWLNIR</sequence>
<feature type="transmembrane region" description="Helical" evidence="1">
    <location>
        <begin position="49"/>
        <end position="68"/>
    </location>
</feature>
<proteinExistence type="predicted"/>
<dbReference type="Proteomes" id="UP000286773">
    <property type="component" value="Unassembled WGS sequence"/>
</dbReference>
<dbReference type="Pfam" id="PF06961">
    <property type="entry name" value="DUF1294"/>
    <property type="match status" value="1"/>
</dbReference>
<dbReference type="AlphaFoldDB" id="A0A430AY74"/>
<dbReference type="PIRSF" id="PIRSF002599">
    <property type="entry name" value="Cold_shock_A"/>
    <property type="match status" value="1"/>
</dbReference>
<gene>
    <name evidence="2" type="ORF">CBF27_05445</name>
</gene>
<keyword evidence="1" id="KW-0812">Transmembrane</keyword>
<comment type="caution">
    <text evidence="2">The sequence shown here is derived from an EMBL/GenBank/DDBJ whole genome shotgun (WGS) entry which is preliminary data.</text>
</comment>
<dbReference type="OrthoDB" id="1698854at2"/>
<reference evidence="2 3" key="1">
    <citation type="submission" date="2017-05" db="EMBL/GenBank/DDBJ databases">
        <title>Vagococcus spp. assemblies.</title>
        <authorList>
            <person name="Gulvik C.A."/>
        </authorList>
    </citation>
    <scope>NUCLEOTIDE SEQUENCE [LARGE SCALE GENOMIC DNA]</scope>
    <source>
        <strain evidence="2 3">LMG 24798</strain>
    </source>
</reference>
<protein>
    <recommendedName>
        <fullName evidence="4">DUF1294 domain-containing protein</fullName>
    </recommendedName>
</protein>
<evidence type="ECO:0000313" key="3">
    <source>
        <dbReference type="Proteomes" id="UP000286773"/>
    </source>
</evidence>
<name>A0A430AY74_9ENTE</name>
<evidence type="ECO:0000313" key="2">
    <source>
        <dbReference type="EMBL" id="RSU12999.1"/>
    </source>
</evidence>
<keyword evidence="1" id="KW-1133">Transmembrane helix</keyword>
<dbReference type="GO" id="GO:0003676">
    <property type="term" value="F:nucleic acid binding"/>
    <property type="evidence" value="ECO:0007669"/>
    <property type="project" value="InterPro"/>
</dbReference>
<feature type="transmembrane region" description="Helical" evidence="1">
    <location>
        <begin position="20"/>
        <end position="37"/>
    </location>
</feature>
<keyword evidence="1" id="KW-0472">Membrane</keyword>
<dbReference type="EMBL" id="NGKC01000004">
    <property type="protein sequence ID" value="RSU12999.1"/>
    <property type="molecule type" value="Genomic_DNA"/>
</dbReference>
<evidence type="ECO:0000256" key="1">
    <source>
        <dbReference type="SAM" id="Phobius"/>
    </source>
</evidence>